<dbReference type="SUPFAM" id="SSF48452">
    <property type="entry name" value="TPR-like"/>
    <property type="match status" value="1"/>
</dbReference>
<dbReference type="EMBL" id="CP151762">
    <property type="protein sequence ID" value="WZU63711.1"/>
    <property type="molecule type" value="Genomic_DNA"/>
</dbReference>
<sequence length="284" mass="31575">MRHPIILTLFAATVGLSACEQSGEAQVERALQDLNVIDETNLNDVMLTVGDPDEAVRYFANANANDPGRIDLQRGLAKSLIRAKRPTEAITAWQTVVANEEASNLDRVELADAFIRANQWDDAAATLNTVPPTYETFQRYRLEAMVADSRQQWDKADSFYETAVGLTTRPATVYNNWGFSKLTRGDYAAAERMFGDALRFNSNMFTAKNNLVLARGAQRNYSIPVIPMTQIERAQLMHTMALAAIKQNDITIGKSLLNDAINTHPQYFEEAARALEALENNTGN</sequence>
<accession>A0AAN0M216</accession>
<protein>
    <submittedName>
        <fullName evidence="1">Tetratricopeptide repeat protein</fullName>
    </submittedName>
</protein>
<dbReference type="Proteomes" id="UP001451782">
    <property type="component" value="Chromosome"/>
</dbReference>
<dbReference type="Gene3D" id="1.25.40.10">
    <property type="entry name" value="Tetratricopeptide repeat domain"/>
    <property type="match status" value="2"/>
</dbReference>
<gene>
    <name evidence="1" type="ORF">AABB28_18085</name>
</gene>
<dbReference type="InterPro" id="IPR011990">
    <property type="entry name" value="TPR-like_helical_dom_sf"/>
</dbReference>
<dbReference type="Pfam" id="PF14559">
    <property type="entry name" value="TPR_19"/>
    <property type="match status" value="1"/>
</dbReference>
<dbReference type="PROSITE" id="PS51257">
    <property type="entry name" value="PROKAR_LIPOPROTEIN"/>
    <property type="match status" value="1"/>
</dbReference>
<name>A0AAN0M216_9RHOB</name>
<dbReference type="RefSeq" id="WP_342070087.1">
    <property type="nucleotide sequence ID" value="NZ_CP151762.1"/>
</dbReference>
<dbReference type="AlphaFoldDB" id="A0AAN0M216"/>
<reference evidence="1 2" key="1">
    <citation type="submission" date="2024-04" db="EMBL/GenBank/DDBJ databases">
        <title>Phylogenomic analyses of a clade within the roseobacter group suggest taxonomic reassignments of species of the genera Aestuariivita, Citreicella, Loktanella, Nautella, Pelagibaca, Ruegeria, Thalassobius, Thiobacimonas and Tropicibacter, and the proposal o.</title>
        <authorList>
            <person name="Jeon C.O."/>
        </authorList>
    </citation>
    <scope>NUCLEOTIDE SEQUENCE [LARGE SCALE GENOMIC DNA]</scope>
    <source>
        <strain evidence="1 2">G8-12</strain>
    </source>
</reference>
<organism evidence="1 2">
    <name type="scientific">Yoonia algicola</name>
    <dbReference type="NCBI Taxonomy" id="3137368"/>
    <lineage>
        <taxon>Bacteria</taxon>
        <taxon>Pseudomonadati</taxon>
        <taxon>Pseudomonadota</taxon>
        <taxon>Alphaproteobacteria</taxon>
        <taxon>Rhodobacterales</taxon>
        <taxon>Paracoccaceae</taxon>
        <taxon>Yoonia</taxon>
    </lineage>
</organism>
<keyword evidence="2" id="KW-1185">Reference proteome</keyword>
<proteinExistence type="predicted"/>
<evidence type="ECO:0000313" key="2">
    <source>
        <dbReference type="Proteomes" id="UP001451782"/>
    </source>
</evidence>
<dbReference type="KEGG" id="yag:AABB28_18085"/>
<evidence type="ECO:0000313" key="1">
    <source>
        <dbReference type="EMBL" id="WZU63711.1"/>
    </source>
</evidence>